<dbReference type="AlphaFoldDB" id="W2RUL3"/>
<evidence type="ECO:0000256" key="7">
    <source>
        <dbReference type="ARBA" id="ARBA00023136"/>
    </source>
</evidence>
<dbReference type="GO" id="GO:0012505">
    <property type="term" value="C:endomembrane system"/>
    <property type="evidence" value="ECO:0007669"/>
    <property type="project" value="UniProtKB-SubCell"/>
</dbReference>
<dbReference type="GO" id="GO:0005886">
    <property type="term" value="C:plasma membrane"/>
    <property type="evidence" value="ECO:0007669"/>
    <property type="project" value="InterPro"/>
</dbReference>
<feature type="compositionally biased region" description="Gly residues" evidence="8">
    <location>
        <begin position="546"/>
        <end position="557"/>
    </location>
</feature>
<evidence type="ECO:0000256" key="3">
    <source>
        <dbReference type="ARBA" id="ARBA00022448"/>
    </source>
</evidence>
<accession>W2RUL3</accession>
<dbReference type="InParanoid" id="W2RUL3"/>
<dbReference type="STRING" id="1220924.W2RUL3"/>
<protein>
    <recommendedName>
        <fullName evidence="12">Nickel/cobalt efflux system</fullName>
    </recommendedName>
</protein>
<feature type="transmembrane region" description="Helical" evidence="9">
    <location>
        <begin position="59"/>
        <end position="88"/>
    </location>
</feature>
<keyword evidence="11" id="KW-1185">Reference proteome</keyword>
<organism evidence="10 11">
    <name type="scientific">Cyphellophora europaea (strain CBS 101466)</name>
    <name type="common">Phialophora europaea</name>
    <dbReference type="NCBI Taxonomy" id="1220924"/>
    <lineage>
        <taxon>Eukaryota</taxon>
        <taxon>Fungi</taxon>
        <taxon>Dikarya</taxon>
        <taxon>Ascomycota</taxon>
        <taxon>Pezizomycotina</taxon>
        <taxon>Eurotiomycetes</taxon>
        <taxon>Chaetothyriomycetidae</taxon>
        <taxon>Chaetothyriales</taxon>
        <taxon>Cyphellophoraceae</taxon>
        <taxon>Cyphellophora</taxon>
    </lineage>
</organism>
<dbReference type="GeneID" id="19972941"/>
<feature type="compositionally biased region" description="Gly residues" evidence="8">
    <location>
        <begin position="522"/>
        <end position="537"/>
    </location>
</feature>
<keyword evidence="4" id="KW-0533">Nickel</keyword>
<feature type="region of interest" description="Disordered" evidence="8">
    <location>
        <begin position="347"/>
        <end position="368"/>
    </location>
</feature>
<reference evidence="10 11" key="1">
    <citation type="submission" date="2013-03" db="EMBL/GenBank/DDBJ databases">
        <title>The Genome Sequence of Phialophora europaea CBS 101466.</title>
        <authorList>
            <consortium name="The Broad Institute Genomics Platform"/>
            <person name="Cuomo C."/>
            <person name="de Hoog S."/>
            <person name="Gorbushina A."/>
            <person name="Walker B."/>
            <person name="Young S.K."/>
            <person name="Zeng Q."/>
            <person name="Gargeya S."/>
            <person name="Fitzgerald M."/>
            <person name="Haas B."/>
            <person name="Abouelleil A."/>
            <person name="Allen A.W."/>
            <person name="Alvarado L."/>
            <person name="Arachchi H.M."/>
            <person name="Berlin A.M."/>
            <person name="Chapman S.B."/>
            <person name="Gainer-Dewar J."/>
            <person name="Goldberg J."/>
            <person name="Griggs A."/>
            <person name="Gujja S."/>
            <person name="Hansen M."/>
            <person name="Howarth C."/>
            <person name="Imamovic A."/>
            <person name="Ireland A."/>
            <person name="Larimer J."/>
            <person name="McCowan C."/>
            <person name="Murphy C."/>
            <person name="Pearson M."/>
            <person name="Poon T.W."/>
            <person name="Priest M."/>
            <person name="Roberts A."/>
            <person name="Saif S."/>
            <person name="Shea T."/>
            <person name="Sisk P."/>
            <person name="Sykes S."/>
            <person name="Wortman J."/>
            <person name="Nusbaum C."/>
            <person name="Birren B."/>
        </authorList>
    </citation>
    <scope>NUCLEOTIDE SEQUENCE [LARGE SCALE GENOMIC DNA]</scope>
    <source>
        <strain evidence="10 11">CBS 101466</strain>
    </source>
</reference>
<dbReference type="OrthoDB" id="5197598at2759"/>
<evidence type="ECO:0000313" key="10">
    <source>
        <dbReference type="EMBL" id="ETN39379.1"/>
    </source>
</evidence>
<dbReference type="RefSeq" id="XP_008718164.1">
    <property type="nucleotide sequence ID" value="XM_008719942.1"/>
</dbReference>
<evidence type="ECO:0000256" key="1">
    <source>
        <dbReference type="ARBA" id="ARBA00004127"/>
    </source>
</evidence>
<evidence type="ECO:0000256" key="6">
    <source>
        <dbReference type="ARBA" id="ARBA00022989"/>
    </source>
</evidence>
<dbReference type="InterPro" id="IPR004688">
    <property type="entry name" value="Ni/Co_transpt"/>
</dbReference>
<dbReference type="Pfam" id="PF03824">
    <property type="entry name" value="NicO"/>
    <property type="match status" value="1"/>
</dbReference>
<evidence type="ECO:0000256" key="2">
    <source>
        <dbReference type="ARBA" id="ARBA00010892"/>
    </source>
</evidence>
<evidence type="ECO:0000256" key="9">
    <source>
        <dbReference type="SAM" id="Phobius"/>
    </source>
</evidence>
<evidence type="ECO:0000256" key="8">
    <source>
        <dbReference type="SAM" id="MobiDB-lite"/>
    </source>
</evidence>
<gene>
    <name evidence="10" type="ORF">HMPREF1541_05602</name>
</gene>
<comment type="subcellular location">
    <subcellularLocation>
        <location evidence="1">Endomembrane system</location>
        <topology evidence="1">Multi-pass membrane protein</topology>
    </subcellularLocation>
</comment>
<name>W2RUL3_CYPE1</name>
<dbReference type="GO" id="GO:0015099">
    <property type="term" value="F:nickel cation transmembrane transporter activity"/>
    <property type="evidence" value="ECO:0007669"/>
    <property type="project" value="InterPro"/>
</dbReference>
<comment type="similarity">
    <text evidence="2">Belongs to the NiCoT transporter (TC 2.A.52) family.</text>
</comment>
<evidence type="ECO:0000256" key="5">
    <source>
        <dbReference type="ARBA" id="ARBA00022692"/>
    </source>
</evidence>
<keyword evidence="7 9" id="KW-0472">Membrane</keyword>
<dbReference type="PANTHER" id="PTHR31611">
    <property type="entry name" value="HIGH-AFFINITY NICKEL TRANSPORT PROTEIN NIC1"/>
    <property type="match status" value="1"/>
</dbReference>
<keyword evidence="6 9" id="KW-1133">Transmembrane helix</keyword>
<feature type="region of interest" description="Disordered" evidence="8">
    <location>
        <begin position="1"/>
        <end position="27"/>
    </location>
</feature>
<evidence type="ECO:0000256" key="4">
    <source>
        <dbReference type="ARBA" id="ARBA00022596"/>
    </source>
</evidence>
<dbReference type="EMBL" id="KB822721">
    <property type="protein sequence ID" value="ETN39379.1"/>
    <property type="molecule type" value="Genomic_DNA"/>
</dbReference>
<feature type="region of interest" description="Disordered" evidence="8">
    <location>
        <begin position="519"/>
        <end position="557"/>
    </location>
</feature>
<dbReference type="Proteomes" id="UP000030752">
    <property type="component" value="Unassembled WGS sequence"/>
</dbReference>
<evidence type="ECO:0008006" key="12">
    <source>
        <dbReference type="Google" id="ProtNLM"/>
    </source>
</evidence>
<dbReference type="PANTHER" id="PTHR31611:SF0">
    <property type="entry name" value="HIGH-AFFINITY NICKEL TRANSPORT PROTEIN NIC1"/>
    <property type="match status" value="1"/>
</dbReference>
<feature type="transmembrane region" description="Helical" evidence="9">
    <location>
        <begin position="377"/>
        <end position="405"/>
    </location>
</feature>
<dbReference type="VEuPathDB" id="FungiDB:HMPREF1541_05602"/>
<feature type="transmembrane region" description="Helical" evidence="9">
    <location>
        <begin position="425"/>
        <end position="448"/>
    </location>
</feature>
<proteinExistence type="inferred from homology"/>
<sequence length="557" mass="58755">MDDSTHACPRSATSTSHGTDATNASASSRHPLLVRASAFKTKTHTRLSKIHTRIPYLRALPLPAILIILLLILVNLIVWAICGLILAFHTDTHLLGTAALAYSLGLRHALDADHISAIDLMTRRLIATGQRPVTVGTFFSLGHSTIVVVTSIVVAATAAGVSKHFDGFGTVGGIIGTSVSAVFLILLGVMNAYILYKLVLQMRRVVDMSPHAAAAEGWKIEGGGVLFRVLKRMFKLIDRPWKMYPLGVLFGLGFDTSSEIALLGISSIQGASGTSLWLILIFPVLFTAGMCLVDTADGALMMSMYVAPMGMGGDKKETEARGQALAAEDARTQELGVGYVDADDTSIHHHNDDDNSTPSPPAATPQGRNRVKDPLTFLYYSIVLTTLTVICAIVIGVIQLLSLILNTAHPTGPFWDGVEAAGDNYEIIGGAICASFVVALVTSLLLFGRFKRWVARKRAVTMVQAQGPQEEGDNELGPPYRDEEVAGAAVVRGDAEMGGERRSGEEDGGLVIEEIVEFDGKPVGGGDSSGKSGGKGGVKAVQSELVGGGGGEGSGAR</sequence>
<keyword evidence="5 9" id="KW-0812">Transmembrane</keyword>
<feature type="transmembrane region" description="Helical" evidence="9">
    <location>
        <begin position="243"/>
        <end position="268"/>
    </location>
</feature>
<dbReference type="HOGENOM" id="CLU_036094_0_1_1"/>
<feature type="transmembrane region" description="Helical" evidence="9">
    <location>
        <begin position="133"/>
        <end position="159"/>
    </location>
</feature>
<feature type="transmembrane region" description="Helical" evidence="9">
    <location>
        <begin position="171"/>
        <end position="196"/>
    </location>
</feature>
<feature type="transmembrane region" description="Helical" evidence="9">
    <location>
        <begin position="274"/>
        <end position="293"/>
    </location>
</feature>
<keyword evidence="3" id="KW-0813">Transport</keyword>
<feature type="compositionally biased region" description="Polar residues" evidence="8">
    <location>
        <begin position="11"/>
        <end position="27"/>
    </location>
</feature>
<dbReference type="eggNOG" id="ENOG502RIYK">
    <property type="taxonomic scope" value="Eukaryota"/>
</dbReference>
<dbReference type="InterPro" id="IPR011541">
    <property type="entry name" value="Ni/Co_transpt_high_affinity"/>
</dbReference>
<evidence type="ECO:0000313" key="11">
    <source>
        <dbReference type="Proteomes" id="UP000030752"/>
    </source>
</evidence>